<gene>
    <name evidence="1" type="ORF">CTRU02_206559</name>
</gene>
<reference evidence="1 2" key="1">
    <citation type="journal article" date="2020" name="Phytopathology">
        <title>Genome Sequence Resources of Colletotrichum truncatum, C. plurivorum, C. musicola, and C. sojae: Four Species Pathogenic to Soybean (Glycine max).</title>
        <authorList>
            <person name="Rogerio F."/>
            <person name="Boufleur T.R."/>
            <person name="Ciampi-Guillardi M."/>
            <person name="Sukno S.A."/>
            <person name="Thon M.R."/>
            <person name="Massola Junior N.S."/>
            <person name="Baroncelli R."/>
        </authorList>
    </citation>
    <scope>NUCLEOTIDE SEQUENCE [LARGE SCALE GENOMIC DNA]</scope>
    <source>
        <strain evidence="1 2">CMES1059</strain>
    </source>
</reference>
<evidence type="ECO:0000313" key="2">
    <source>
        <dbReference type="Proteomes" id="UP000805649"/>
    </source>
</evidence>
<dbReference type="Proteomes" id="UP000805649">
    <property type="component" value="Unassembled WGS sequence"/>
</dbReference>
<dbReference type="EMBL" id="VUJX02000003">
    <property type="protein sequence ID" value="KAL0939949.1"/>
    <property type="molecule type" value="Genomic_DNA"/>
</dbReference>
<protein>
    <submittedName>
        <fullName evidence="1">Uncharacterized protein</fullName>
    </submittedName>
</protein>
<comment type="caution">
    <text evidence="1">The sequence shown here is derived from an EMBL/GenBank/DDBJ whole genome shotgun (WGS) entry which is preliminary data.</text>
</comment>
<accession>A0ACC3Z7A3</accession>
<sequence length="212" mass="22739">MQISKIVTSFAVLSTTSAFVLPRFITDLSDLAKTNGQFGNLPQIIPTAATIKTDLTNVINSVQNLTTALSNPDGKSPTELIKGVLDVRSVLLNTISLQSANRQAMLDANELDTVFSPADSTSIVSQLKDEFLPKVQTALSLLKEAKKQNLLPTLTTSSAILPYLKITRKEFDTFGKGIVKFLDAGSKSGGQTALDSTLAALDDAINDYSKLF</sequence>
<proteinExistence type="predicted"/>
<name>A0ACC3Z7A3_COLTU</name>
<organism evidence="1 2">
    <name type="scientific">Colletotrichum truncatum</name>
    <name type="common">Anthracnose fungus</name>
    <name type="synonym">Colletotrichum capsici</name>
    <dbReference type="NCBI Taxonomy" id="5467"/>
    <lineage>
        <taxon>Eukaryota</taxon>
        <taxon>Fungi</taxon>
        <taxon>Dikarya</taxon>
        <taxon>Ascomycota</taxon>
        <taxon>Pezizomycotina</taxon>
        <taxon>Sordariomycetes</taxon>
        <taxon>Hypocreomycetidae</taxon>
        <taxon>Glomerellales</taxon>
        <taxon>Glomerellaceae</taxon>
        <taxon>Colletotrichum</taxon>
        <taxon>Colletotrichum truncatum species complex</taxon>
    </lineage>
</organism>
<keyword evidence="2" id="KW-1185">Reference proteome</keyword>
<evidence type="ECO:0000313" key="1">
    <source>
        <dbReference type="EMBL" id="KAL0939949.1"/>
    </source>
</evidence>